<dbReference type="EMBL" id="JABFTX010000006">
    <property type="protein sequence ID" value="MCE8005304.1"/>
    <property type="molecule type" value="Genomic_DNA"/>
</dbReference>
<keyword evidence="2" id="KW-0732">Signal</keyword>
<protein>
    <submittedName>
        <fullName evidence="3">TIGR03745 family integrating conjugative element membrane protein</fullName>
    </submittedName>
</protein>
<feature type="transmembrane region" description="Helical" evidence="1">
    <location>
        <begin position="55"/>
        <end position="83"/>
    </location>
</feature>
<comment type="caution">
    <text evidence="3">The sequence shown here is derived from an EMBL/GenBank/DDBJ whole genome shotgun (WGS) entry which is preliminary data.</text>
</comment>
<evidence type="ECO:0000313" key="4">
    <source>
        <dbReference type="Proteomes" id="UP001320168"/>
    </source>
</evidence>
<evidence type="ECO:0000256" key="2">
    <source>
        <dbReference type="SAM" id="SignalP"/>
    </source>
</evidence>
<keyword evidence="4" id="KW-1185">Reference proteome</keyword>
<keyword evidence="1" id="KW-0472">Membrane</keyword>
<dbReference type="Proteomes" id="UP001320168">
    <property type="component" value="Unassembled WGS sequence"/>
</dbReference>
<gene>
    <name evidence="3" type="ORF">HOP53_20940</name>
</gene>
<keyword evidence="1" id="KW-1133">Transmembrane helix</keyword>
<dbReference type="RefSeq" id="WP_234271807.1">
    <property type="nucleotide sequence ID" value="NZ_JABFTX010000006.1"/>
</dbReference>
<name>A0ABS9ABU8_9GAMM</name>
<keyword evidence="1" id="KW-0812">Transmembrane</keyword>
<dbReference type="NCBIfam" id="TIGR03745">
    <property type="entry name" value="conj_TIGR03745"/>
    <property type="match status" value="1"/>
</dbReference>
<reference evidence="3 4" key="1">
    <citation type="journal article" date="2021" name="Front. Microbiol.">
        <title>Aerobic Denitrification and Heterotrophic Sulfur Oxidation in the Genus Halomonas Revealed by Six Novel Species Characterizations and Genome-Based Analysis.</title>
        <authorList>
            <person name="Wang L."/>
            <person name="Shao Z."/>
        </authorList>
    </citation>
    <scope>NUCLEOTIDE SEQUENCE [LARGE SCALE GENOMIC DNA]</scope>
    <source>
        <strain evidence="3 4">MCCC 1A11081</strain>
    </source>
</reference>
<feature type="transmembrane region" description="Helical" evidence="1">
    <location>
        <begin position="95"/>
        <end position="114"/>
    </location>
</feature>
<accession>A0ABS9ABU8</accession>
<evidence type="ECO:0000256" key="1">
    <source>
        <dbReference type="SAM" id="Phobius"/>
    </source>
</evidence>
<proteinExistence type="predicted"/>
<sequence>MKDAILSRSARMAKSFTTAIAALVLPATALAQQGLPELEAPSQGGGGFMSMAQGYLYDGAILLGLVLAVVAIMVVGSASVASFKEARERETWSKFAVTVLVGVVLILAIIWLATEAAPILSQ</sequence>
<organism evidence="3 4">
    <name type="scientific">Billgrantia ethanolica</name>
    <dbReference type="NCBI Taxonomy" id="2733486"/>
    <lineage>
        <taxon>Bacteria</taxon>
        <taxon>Pseudomonadati</taxon>
        <taxon>Pseudomonadota</taxon>
        <taxon>Gammaproteobacteria</taxon>
        <taxon>Oceanospirillales</taxon>
        <taxon>Halomonadaceae</taxon>
        <taxon>Billgrantia</taxon>
    </lineage>
</organism>
<dbReference type="InterPro" id="IPR021356">
    <property type="entry name" value="Integr_conj_element_PFL4702"/>
</dbReference>
<evidence type="ECO:0000313" key="3">
    <source>
        <dbReference type="EMBL" id="MCE8005304.1"/>
    </source>
</evidence>
<feature type="chain" id="PRO_5047174344" evidence="2">
    <location>
        <begin position="32"/>
        <end position="122"/>
    </location>
</feature>
<dbReference type="Pfam" id="PF11190">
    <property type="entry name" value="DUF2976"/>
    <property type="match status" value="1"/>
</dbReference>
<feature type="signal peptide" evidence="2">
    <location>
        <begin position="1"/>
        <end position="31"/>
    </location>
</feature>